<dbReference type="EMBL" id="CNGE01000988">
    <property type="protein sequence ID" value="CKT57986.1"/>
    <property type="molecule type" value="Genomic_DNA"/>
</dbReference>
<protein>
    <submittedName>
        <fullName evidence="1">Uncharacterized protein</fullName>
    </submittedName>
</protein>
<sequence>MTPQPSRPATAGSAAGSTFVHWPECTSVLSAKAPMPNAAVSSVPSVSVIFCSALKVSKQ</sequence>
<evidence type="ECO:0000313" key="1">
    <source>
        <dbReference type="EMBL" id="CKT57986.1"/>
    </source>
</evidence>
<organism evidence="1 2">
    <name type="scientific">Mycobacterium tuberculosis</name>
    <dbReference type="NCBI Taxonomy" id="1773"/>
    <lineage>
        <taxon>Bacteria</taxon>
        <taxon>Bacillati</taxon>
        <taxon>Actinomycetota</taxon>
        <taxon>Actinomycetes</taxon>
        <taxon>Mycobacteriales</taxon>
        <taxon>Mycobacteriaceae</taxon>
        <taxon>Mycobacterium</taxon>
        <taxon>Mycobacterium tuberculosis complex</taxon>
    </lineage>
</organism>
<dbReference type="Proteomes" id="UP000048948">
    <property type="component" value="Unassembled WGS sequence"/>
</dbReference>
<dbReference type="AlphaFoldDB" id="A0A655FGL0"/>
<evidence type="ECO:0000313" key="2">
    <source>
        <dbReference type="Proteomes" id="UP000048948"/>
    </source>
</evidence>
<accession>A0A655FGL0</accession>
<proteinExistence type="predicted"/>
<reference evidence="1 2" key="1">
    <citation type="submission" date="2015-03" db="EMBL/GenBank/DDBJ databases">
        <authorList>
            <consortium name="Pathogen Informatics"/>
        </authorList>
    </citation>
    <scope>NUCLEOTIDE SEQUENCE [LARGE SCALE GENOMIC DNA]</scope>
    <source>
        <strain evidence="1 2">Bir 172</strain>
    </source>
</reference>
<name>A0A655FGL0_MYCTX</name>
<gene>
    <name evidence="1" type="ORF">ERS027646_03830</name>
</gene>